<feature type="compositionally biased region" description="Polar residues" evidence="1">
    <location>
        <begin position="147"/>
        <end position="160"/>
    </location>
</feature>
<organism evidence="2">
    <name type="scientific">Amycolatopsis mediterranei</name>
    <name type="common">Nocardia mediterranei</name>
    <dbReference type="NCBI Taxonomy" id="33910"/>
    <lineage>
        <taxon>Bacteria</taxon>
        <taxon>Bacillati</taxon>
        <taxon>Actinomycetota</taxon>
        <taxon>Actinomycetes</taxon>
        <taxon>Pseudonocardiales</taxon>
        <taxon>Pseudonocardiaceae</taxon>
        <taxon>Amycolatopsis</taxon>
    </lineage>
</organism>
<gene>
    <name evidence="2" type="ORF">amp113</name>
</gene>
<reference evidence="2" key="1">
    <citation type="journal article" date="2007" name="FEMS Microbiol. Ecol.">
        <title>Prevalence and distribution of nucleotide sequences typical for pMEA-like accessory genetic elements in the genus Amycolatopsis.</title>
        <authorList>
            <person name="te Poele E.M."/>
            <person name="Habets M.N."/>
            <person name="Tan G.Y."/>
            <person name="Ward A.C."/>
            <person name="Goodfellow M."/>
            <person name="Bolhuis H."/>
            <person name="Dijkhuizen L."/>
        </authorList>
    </citation>
    <scope>NUCLEOTIDE SEQUENCE</scope>
    <source>
        <plasmid evidence="2">pMEA100</plasmid>
    </source>
</reference>
<proteinExistence type="predicted"/>
<reference evidence="2" key="2">
    <citation type="journal article" date="2008" name="Plasmid">
        <title>Actinomycete integrative and conjugative pMEA-like elements of Amycolatopsis and Saccharopolyspora decoded.</title>
        <authorList>
            <person name="Te Poele E.M."/>
            <person name="Samborskyy M."/>
            <person name="Oliynyk M."/>
            <person name="Leadlay P.F."/>
            <person name="Bolhuis H."/>
            <person name="Dijkhuizen L."/>
        </authorList>
    </citation>
    <scope>NUCLEOTIDE SEQUENCE</scope>
    <source>
        <plasmid evidence="2">pMEA100</plasmid>
    </source>
</reference>
<dbReference type="AlphaFoldDB" id="B2XSD1"/>
<dbReference type="EMBL" id="EU149765">
    <property type="protein sequence ID" value="ABX56689.1"/>
    <property type="molecule type" value="Genomic_DNA"/>
</dbReference>
<accession>B2XSD1</accession>
<feature type="region of interest" description="Disordered" evidence="1">
    <location>
        <begin position="142"/>
        <end position="161"/>
    </location>
</feature>
<evidence type="ECO:0000313" key="2">
    <source>
        <dbReference type="EMBL" id="ABX56689.1"/>
    </source>
</evidence>
<keyword evidence="2" id="KW-0614">Plasmid</keyword>
<protein>
    <submittedName>
        <fullName evidence="2">Uncharacterized protein</fullName>
    </submittedName>
</protein>
<sequence>MPAPGPVRGGPIMSRTLTTVTAARFRDLADTLTRNATLLATAGLPEIVTGVRATVYGDVAAQLRLLAEAEPVVAEGNPLVLVREDGPAVVARRFEMLAGLLAANARVLTRGTRDVVMHRRAGVYRDVAAQVRLLAEVEREAAEARRTQTSRPPLSNTTPDSPVVAKAAVRAPRVRPEFLDALVAAIAKRRAQGWSVARLTLWLRTTLRDPQTGAVHPCAERSFVSYVTALLAGPAVRAAA</sequence>
<evidence type="ECO:0000256" key="1">
    <source>
        <dbReference type="SAM" id="MobiDB-lite"/>
    </source>
</evidence>
<name>B2XSD1_AMYMD</name>
<geneLocation type="plasmid" evidence="2">
    <name>pMEA100</name>
</geneLocation>